<gene>
    <name evidence="5" type="ORF">O181_116586</name>
</gene>
<name>A0A9Q3KAA7_9BASI</name>
<organism evidence="5 6">
    <name type="scientific">Austropuccinia psidii MF-1</name>
    <dbReference type="NCBI Taxonomy" id="1389203"/>
    <lineage>
        <taxon>Eukaryota</taxon>
        <taxon>Fungi</taxon>
        <taxon>Dikarya</taxon>
        <taxon>Basidiomycota</taxon>
        <taxon>Pucciniomycotina</taxon>
        <taxon>Pucciniomycetes</taxon>
        <taxon>Pucciniales</taxon>
        <taxon>Sphaerophragmiaceae</taxon>
        <taxon>Austropuccinia</taxon>
    </lineage>
</organism>
<protein>
    <recommendedName>
        <fullName evidence="4">SNF2 N-terminal domain-containing protein</fullName>
    </recommendedName>
</protein>
<dbReference type="GO" id="GO:0016787">
    <property type="term" value="F:hydrolase activity"/>
    <property type="evidence" value="ECO:0007669"/>
    <property type="project" value="UniProtKB-KW"/>
</dbReference>
<dbReference type="Gene3D" id="3.40.50.300">
    <property type="entry name" value="P-loop containing nucleotide triphosphate hydrolases"/>
    <property type="match status" value="1"/>
</dbReference>
<dbReference type="PANTHER" id="PTHR45626">
    <property type="entry name" value="TRANSCRIPTION TERMINATION FACTOR 2-RELATED"/>
    <property type="match status" value="1"/>
</dbReference>
<dbReference type="GO" id="GO:0005524">
    <property type="term" value="F:ATP binding"/>
    <property type="evidence" value="ECO:0007669"/>
    <property type="project" value="UniProtKB-KW"/>
</dbReference>
<dbReference type="SUPFAM" id="SSF52540">
    <property type="entry name" value="P-loop containing nucleoside triphosphate hydrolases"/>
    <property type="match status" value="1"/>
</dbReference>
<keyword evidence="2" id="KW-0378">Hydrolase</keyword>
<reference evidence="5" key="1">
    <citation type="submission" date="2021-03" db="EMBL/GenBank/DDBJ databases">
        <title>Draft genome sequence of rust myrtle Austropuccinia psidii MF-1, a brazilian biotype.</title>
        <authorList>
            <person name="Quecine M.C."/>
            <person name="Pachon D.M.R."/>
            <person name="Bonatelli M.L."/>
            <person name="Correr F.H."/>
            <person name="Franceschini L.M."/>
            <person name="Leite T.F."/>
            <person name="Margarido G.R.A."/>
            <person name="Almeida C.A."/>
            <person name="Ferrarezi J.A."/>
            <person name="Labate C.A."/>
        </authorList>
    </citation>
    <scope>NUCLEOTIDE SEQUENCE</scope>
    <source>
        <strain evidence="5">MF-1</strain>
    </source>
</reference>
<feature type="domain" description="SNF2 N-terminal" evidence="4">
    <location>
        <begin position="28"/>
        <end position="167"/>
    </location>
</feature>
<keyword evidence="3" id="KW-0067">ATP-binding</keyword>
<dbReference type="InterPro" id="IPR027417">
    <property type="entry name" value="P-loop_NTPase"/>
</dbReference>
<dbReference type="InterPro" id="IPR000330">
    <property type="entry name" value="SNF2_N"/>
</dbReference>
<dbReference type="AlphaFoldDB" id="A0A9Q3KAA7"/>
<dbReference type="InterPro" id="IPR050628">
    <property type="entry name" value="SNF2_RAD54_helicase_TF"/>
</dbReference>
<dbReference type="InterPro" id="IPR038718">
    <property type="entry name" value="SNF2-like_sf"/>
</dbReference>
<evidence type="ECO:0000313" key="5">
    <source>
        <dbReference type="EMBL" id="MBW0576871.1"/>
    </source>
</evidence>
<dbReference type="GO" id="GO:0005634">
    <property type="term" value="C:nucleus"/>
    <property type="evidence" value="ECO:0007669"/>
    <property type="project" value="TreeGrafter"/>
</dbReference>
<evidence type="ECO:0000256" key="2">
    <source>
        <dbReference type="ARBA" id="ARBA00022801"/>
    </source>
</evidence>
<dbReference type="PANTHER" id="PTHR45626:SF22">
    <property type="entry name" value="DNA REPAIR PROTEIN RAD5"/>
    <property type="match status" value="1"/>
</dbReference>
<dbReference type="EMBL" id="AVOT02099350">
    <property type="protein sequence ID" value="MBW0576871.1"/>
    <property type="molecule type" value="Genomic_DNA"/>
</dbReference>
<sequence>MKQSECLSLNDSNYILYPINLPPSSSYIRSHYTATHRAINSLLSSHRICLTGTPIDNTIYDLLGIISFITQRQSPAQDNWEPFILSSLSKGSNDILHLALRHLSLGRTKTTHLESLPTISHHYELLPLKPRMQKEYSTLNKEFLSSKSKGPGEYSRNINELQICCNHHIMLNTIAEAHLEYHEGRSTQDYSPTIT</sequence>
<dbReference type="OrthoDB" id="2505291at2759"/>
<dbReference type="Proteomes" id="UP000765509">
    <property type="component" value="Unassembled WGS sequence"/>
</dbReference>
<evidence type="ECO:0000256" key="1">
    <source>
        <dbReference type="ARBA" id="ARBA00022741"/>
    </source>
</evidence>
<dbReference type="Pfam" id="PF00176">
    <property type="entry name" value="SNF2-rel_dom"/>
    <property type="match status" value="1"/>
</dbReference>
<comment type="caution">
    <text evidence="5">The sequence shown here is derived from an EMBL/GenBank/DDBJ whole genome shotgun (WGS) entry which is preliminary data.</text>
</comment>
<accession>A0A9Q3KAA7</accession>
<evidence type="ECO:0000256" key="3">
    <source>
        <dbReference type="ARBA" id="ARBA00022840"/>
    </source>
</evidence>
<keyword evidence="6" id="KW-1185">Reference proteome</keyword>
<dbReference type="GO" id="GO:0006281">
    <property type="term" value="P:DNA repair"/>
    <property type="evidence" value="ECO:0007669"/>
    <property type="project" value="TreeGrafter"/>
</dbReference>
<evidence type="ECO:0000313" key="6">
    <source>
        <dbReference type="Proteomes" id="UP000765509"/>
    </source>
</evidence>
<proteinExistence type="predicted"/>
<dbReference type="Gene3D" id="3.40.50.10810">
    <property type="entry name" value="Tandem AAA-ATPase domain"/>
    <property type="match status" value="1"/>
</dbReference>
<dbReference type="GO" id="GO:0008094">
    <property type="term" value="F:ATP-dependent activity, acting on DNA"/>
    <property type="evidence" value="ECO:0007669"/>
    <property type="project" value="TreeGrafter"/>
</dbReference>
<evidence type="ECO:0000259" key="4">
    <source>
        <dbReference type="Pfam" id="PF00176"/>
    </source>
</evidence>
<keyword evidence="1" id="KW-0547">Nucleotide-binding</keyword>